<evidence type="ECO:0000313" key="1">
    <source>
        <dbReference type="EMBL" id="KAJ5361701.1"/>
    </source>
</evidence>
<organism evidence="1 2">
    <name type="scientific">Penicillium brevicompactum</name>
    <dbReference type="NCBI Taxonomy" id="5074"/>
    <lineage>
        <taxon>Eukaryota</taxon>
        <taxon>Fungi</taxon>
        <taxon>Dikarya</taxon>
        <taxon>Ascomycota</taxon>
        <taxon>Pezizomycotina</taxon>
        <taxon>Eurotiomycetes</taxon>
        <taxon>Eurotiomycetidae</taxon>
        <taxon>Eurotiales</taxon>
        <taxon>Aspergillaceae</taxon>
        <taxon>Penicillium</taxon>
    </lineage>
</organism>
<dbReference type="AlphaFoldDB" id="A0A9W9RKI0"/>
<evidence type="ECO:0000313" key="2">
    <source>
        <dbReference type="Proteomes" id="UP001148299"/>
    </source>
</evidence>
<comment type="caution">
    <text evidence="1">The sequence shown here is derived from an EMBL/GenBank/DDBJ whole genome shotgun (WGS) entry which is preliminary data.</text>
</comment>
<reference evidence="1" key="2">
    <citation type="journal article" date="2023" name="IMA Fungus">
        <title>Comparative genomic study of the Penicillium genus elucidates a diverse pangenome and 15 lateral gene transfer events.</title>
        <authorList>
            <person name="Petersen C."/>
            <person name="Sorensen T."/>
            <person name="Nielsen M.R."/>
            <person name="Sondergaard T.E."/>
            <person name="Sorensen J.L."/>
            <person name="Fitzpatrick D.A."/>
            <person name="Frisvad J.C."/>
            <person name="Nielsen K.L."/>
        </authorList>
    </citation>
    <scope>NUCLEOTIDE SEQUENCE</scope>
    <source>
        <strain evidence="1">IBT 35675</strain>
    </source>
</reference>
<reference evidence="1" key="1">
    <citation type="submission" date="2022-12" db="EMBL/GenBank/DDBJ databases">
        <authorList>
            <person name="Petersen C."/>
        </authorList>
    </citation>
    <scope>NUCLEOTIDE SEQUENCE</scope>
    <source>
        <strain evidence="1">IBT 35675</strain>
    </source>
</reference>
<dbReference type="Proteomes" id="UP001148299">
    <property type="component" value="Unassembled WGS sequence"/>
</dbReference>
<proteinExistence type="predicted"/>
<accession>A0A9W9RKI0</accession>
<dbReference type="EMBL" id="JAPZBR010000002">
    <property type="protein sequence ID" value="KAJ5361701.1"/>
    <property type="molecule type" value="Genomic_DNA"/>
</dbReference>
<sequence>MTFTPSKAMYNASMLHIRVPSSHIEWNIPSHHDSQKFVPIFAYPVGHALNATVVDVMTAPWMSLEAV</sequence>
<name>A0A9W9RKI0_PENBR</name>
<protein>
    <submittedName>
        <fullName evidence="1">Uncharacterized protein</fullName>
    </submittedName>
</protein>
<keyword evidence="2" id="KW-1185">Reference proteome</keyword>
<gene>
    <name evidence="1" type="ORF">N7541_002545</name>
</gene>